<evidence type="ECO:0000313" key="1">
    <source>
        <dbReference type="EMBL" id="VFJ91471.1"/>
    </source>
</evidence>
<organism evidence="1">
    <name type="scientific">Candidatus Kentrum sp. LFY</name>
    <dbReference type="NCBI Taxonomy" id="2126342"/>
    <lineage>
        <taxon>Bacteria</taxon>
        <taxon>Pseudomonadati</taxon>
        <taxon>Pseudomonadota</taxon>
        <taxon>Gammaproteobacteria</taxon>
        <taxon>Candidatus Kentrum</taxon>
    </lineage>
</organism>
<evidence type="ECO:0008006" key="2">
    <source>
        <dbReference type="Google" id="ProtNLM"/>
    </source>
</evidence>
<sequence length="429" mass="48631">MPGNPIVQFEHTTRLSDPITVLRVSLFGLLLLATVSSPAGQFTGALWVAPEYYDSNPGALFFIPKPFNEFQNYQIRQEFEGGYQQGGFNLLATGMLTQQEGIARESKGILKELYYDAEIAGREISFGKKVMSWGVGYGFRPLDVVQHEDRRQLFLRTLEGVKLISGDYFTDESAFTLAYINPYRGRDDDRMDEESLALKYYHLQDNTDIHVVARLSERNKIEAGIGFSSVIHEGLEWHASALYQNRYHKLINRLTESDNLLATENPMQEKSSRHGIKALSGFTWTHPSGFSLLGEFWFDDSAYSKDEWDDLRQLTKAQLGLLGTGIDTEVYRNVSASTQFFSQSNLLQQNLLFRLSHDSQNVVDVDSALDLLYTPEDSGWVLTASLSHERSNHRLELGLRSFGGHPDSVYRAIPMSSIVYLTWQFAFGL</sequence>
<proteinExistence type="predicted"/>
<dbReference type="AlphaFoldDB" id="A0A450UFY3"/>
<accession>A0A450UFY3</accession>
<reference evidence="1" key="1">
    <citation type="submission" date="2019-02" db="EMBL/GenBank/DDBJ databases">
        <authorList>
            <person name="Gruber-Vodicka R. H."/>
            <person name="Seah K. B. B."/>
        </authorList>
    </citation>
    <scope>NUCLEOTIDE SEQUENCE</scope>
    <source>
        <strain evidence="1">BECK_M7</strain>
    </source>
</reference>
<gene>
    <name evidence="1" type="ORF">BECKLFY1418B_GA0070995_10261</name>
</gene>
<name>A0A450UFY3_9GAMM</name>
<dbReference type="EMBL" id="CAADFF010000026">
    <property type="protein sequence ID" value="VFJ91471.1"/>
    <property type="molecule type" value="Genomic_DNA"/>
</dbReference>
<protein>
    <recommendedName>
        <fullName evidence="2">Alginate export domain-containing protein</fullName>
    </recommendedName>
</protein>